<keyword evidence="4" id="KW-1185">Reference proteome</keyword>
<evidence type="ECO:0000313" key="3">
    <source>
        <dbReference type="EMBL" id="UZX24133.1"/>
    </source>
</evidence>
<evidence type="ECO:0000256" key="1">
    <source>
        <dbReference type="SAM" id="MobiDB-lite"/>
    </source>
</evidence>
<feature type="compositionally biased region" description="Basic and acidic residues" evidence="1">
    <location>
        <begin position="72"/>
        <end position="87"/>
    </location>
</feature>
<gene>
    <name evidence="3" type="ORF">LDH80_27030</name>
</gene>
<dbReference type="Proteomes" id="UP001164506">
    <property type="component" value="Chromosome"/>
</dbReference>
<evidence type="ECO:0000259" key="2">
    <source>
        <dbReference type="Pfam" id="PF03007"/>
    </source>
</evidence>
<evidence type="ECO:0000313" key="4">
    <source>
        <dbReference type="Proteomes" id="UP001164506"/>
    </source>
</evidence>
<name>A0ABY6R246_9ACTN</name>
<dbReference type="SUPFAM" id="SSF52777">
    <property type="entry name" value="CoA-dependent acyltransferases"/>
    <property type="match status" value="1"/>
</dbReference>
<dbReference type="EMBL" id="CP084204">
    <property type="protein sequence ID" value="UZX24133.1"/>
    <property type="molecule type" value="Genomic_DNA"/>
</dbReference>
<reference evidence="3" key="1">
    <citation type="submission" date="2021-09" db="EMBL/GenBank/DDBJ databases">
        <title>Complete genome sequence and metabolic characterization of Streptomyces tanashiensis DSM 731 the producer of antibacterial Kalafungin and diverse secondary metabolites.</title>
        <authorList>
            <person name="Abbasi M.N."/>
            <person name="Anwar M.N."/>
            <person name="Alam K."/>
            <person name="Shoaib M."/>
            <person name="Lin Z."/>
            <person name="Hayat M."/>
            <person name="Ali M.I."/>
            <person name="Malik H.M.T."/>
            <person name="Ahmed I."/>
            <person name="Li A."/>
            <person name="Hailong Wang H."/>
            <person name="Zhang Y."/>
        </authorList>
    </citation>
    <scope>NUCLEOTIDE SEQUENCE</scope>
    <source>
        <strain evidence="3">Kala</strain>
    </source>
</reference>
<accession>A0ABY6R246</accession>
<protein>
    <recommendedName>
        <fullName evidence="2">O-acyltransferase WSD1-like N-terminal domain-containing protein</fullName>
    </recommendedName>
</protein>
<organism evidence="3 4">
    <name type="scientific">Streptomyces tanashiensis</name>
    <dbReference type="NCBI Taxonomy" id="67367"/>
    <lineage>
        <taxon>Bacteria</taxon>
        <taxon>Bacillati</taxon>
        <taxon>Actinomycetota</taxon>
        <taxon>Actinomycetes</taxon>
        <taxon>Kitasatosporales</taxon>
        <taxon>Streptomycetaceae</taxon>
        <taxon>Streptomyces</taxon>
    </lineage>
</organism>
<feature type="domain" description="O-acyltransferase WSD1-like N-terminal" evidence="2">
    <location>
        <begin position="23"/>
        <end position="167"/>
    </location>
</feature>
<proteinExistence type="predicted"/>
<sequence>MRSSTGVPLAVLDRLSLDVAALHATDSALHLGGLVVLEGEPPSRVRVLEHLRRRVGLLPELAHRLSGGPGRPRWEPDPGFDPDRHLYESAGGAGPSALAAELLRQPLPRDRPLWGLWLVRRAGGGRWALCYRAHHAFQDGAAAVATLERLLGPEEAPRGRALTFRPPRPVDWAAVLPEFRPARRVTWWPALDAPPAQAYTAAFADVDMARLHALGRRTGATVPQLCLALTTEVLRALHPDGWGPDGPGHGLALRANLGISVRDPDDPRPHLGNRVAVAGVDLPCGEPDPDERLDRLGRALDHTRLARLADAHRVVLRKLPYRIGRLTLSRSVDARYTPLGVADLRVRRPLGFAGTPATGVYALPVMVPGQPLFVAWVTHRRRLHVTFLADRSLAGAERLPEAWESALVAHERRAEAGAFTRTGSGAGAS</sequence>
<dbReference type="GeneID" id="95603170"/>
<dbReference type="InterPro" id="IPR004255">
    <property type="entry name" value="O-acyltransferase_WSD1_N"/>
</dbReference>
<dbReference type="Pfam" id="PF03007">
    <property type="entry name" value="WS_DGAT_cat"/>
    <property type="match status" value="1"/>
</dbReference>
<dbReference type="RefSeq" id="WP_267259576.1">
    <property type="nucleotide sequence ID" value="NZ_CP084204.1"/>
</dbReference>
<feature type="region of interest" description="Disordered" evidence="1">
    <location>
        <begin position="66"/>
        <end position="88"/>
    </location>
</feature>